<dbReference type="HOGENOM" id="CLU_015630_0_0_1"/>
<dbReference type="InterPro" id="IPR011009">
    <property type="entry name" value="Kinase-like_dom_sf"/>
</dbReference>
<feature type="region of interest" description="Disordered" evidence="1">
    <location>
        <begin position="413"/>
        <end position="433"/>
    </location>
</feature>
<evidence type="ECO:0000256" key="1">
    <source>
        <dbReference type="SAM" id="MobiDB-lite"/>
    </source>
</evidence>
<dbReference type="InterPro" id="IPR000719">
    <property type="entry name" value="Prot_kinase_dom"/>
</dbReference>
<organism evidence="3 4">
    <name type="scientific">Byssochlamys spectabilis (strain No. 5 / NBRC 109023)</name>
    <name type="common">Paecilomyces variotii</name>
    <dbReference type="NCBI Taxonomy" id="1356009"/>
    <lineage>
        <taxon>Eukaryota</taxon>
        <taxon>Fungi</taxon>
        <taxon>Dikarya</taxon>
        <taxon>Ascomycota</taxon>
        <taxon>Pezizomycotina</taxon>
        <taxon>Eurotiomycetes</taxon>
        <taxon>Eurotiomycetidae</taxon>
        <taxon>Eurotiales</taxon>
        <taxon>Thermoascaceae</taxon>
        <taxon>Paecilomyces</taxon>
    </lineage>
</organism>
<dbReference type="Gene3D" id="1.10.510.10">
    <property type="entry name" value="Transferase(Phosphotransferase) domain 1"/>
    <property type="match status" value="1"/>
</dbReference>
<evidence type="ECO:0000313" key="3">
    <source>
        <dbReference type="EMBL" id="GAD96778.1"/>
    </source>
</evidence>
<feature type="region of interest" description="Disordered" evidence="1">
    <location>
        <begin position="340"/>
        <end position="364"/>
    </location>
</feature>
<sequence>MSSTRRDESSEMSEPTSLWWPEERVKATLTAEYVASSLKPESQDRLFSLPPWGEGLTSETYLDWILTKAGKLFLILLDIGIPDRIFALVDQSYDDTDLPIAAHSVDLLKLSPEGESPALDTKFFHAQWRFLVRGIHEGEHVKYTENEGVPVELQRTGLTTINKDGVEKVVLSGAVCRVFLRTQVKVGEAPHFFDENEVLDEIHSLRRLAHEHVFSVYASYFVDDSIHVLFSGPHERTLGAFLTDVPQSFKRLPKPQRRQILINWPHCLANGLAWLHAQGHSHGAIRPSNVLIDSNHNVFLGHFEALDTLLPPGKVNDVEAYQYAAPERWIRTAAVQEMGGSRTALPSGGRTGRRQSNSNSNIVKDSVAKLTQSTRSSFVPEFARPTSMVSTNSSAASQATVIRVGFPGSPKRMSYALSSSSSGSSNNGYSRKRPISSLKRPIFYAPSIASSNSSDSSGRPVTTPNPVGLPAANSKVAVVQTWQSHQLDPQRSDIFSLAAVMLDIFTHLCKRKISAFVHHRGAKNRTAGRGGGVADASFHLDKNLGQVGSWITLLDHDSKKRRDPIFRALKPMLAVVRDMLAREPESRPTGAQVERRFARAINHLTGIVQLHCVCQEPPPVVGKETREEDTGIGEELPSIESPIPEYPESPILSSDKGPVDNVKKMEMPASGPPSPASMAGFDFGLDESETGYVDTSDTDVELYDEIDEDIIFSDDEGSSNKDLTALPTLALMSPSEESLAQYGRALSGDFSKLMTSPTKLISQIRKKSPLSKEQS</sequence>
<dbReference type="eggNOG" id="ENOG502QUU6">
    <property type="taxonomic scope" value="Eukaryota"/>
</dbReference>
<keyword evidence="4" id="KW-1185">Reference proteome</keyword>
<dbReference type="EMBL" id="BAUL01000175">
    <property type="protein sequence ID" value="GAD96778.1"/>
    <property type="molecule type" value="Genomic_DNA"/>
</dbReference>
<accession>V5FXF2</accession>
<evidence type="ECO:0000313" key="4">
    <source>
        <dbReference type="Proteomes" id="UP000018001"/>
    </source>
</evidence>
<dbReference type="PROSITE" id="PS50011">
    <property type="entry name" value="PROTEIN_KINASE_DOM"/>
    <property type="match status" value="1"/>
</dbReference>
<dbReference type="SMART" id="SM00220">
    <property type="entry name" value="S_TKc"/>
    <property type="match status" value="1"/>
</dbReference>
<gene>
    <name evidence="3" type="ORF">PVAR5_5443</name>
</gene>
<comment type="caution">
    <text evidence="3">The sequence shown here is derived from an EMBL/GenBank/DDBJ whole genome shotgun (WGS) entry which is preliminary data.</text>
</comment>
<protein>
    <submittedName>
        <fullName evidence="3">Protein kinase domain-containing protein</fullName>
    </submittedName>
</protein>
<dbReference type="OrthoDB" id="4062651at2759"/>
<proteinExistence type="predicted"/>
<dbReference type="Pfam" id="PF00069">
    <property type="entry name" value="Pkinase"/>
    <property type="match status" value="1"/>
</dbReference>
<feature type="compositionally biased region" description="Polar residues" evidence="1">
    <location>
        <begin position="354"/>
        <end position="364"/>
    </location>
</feature>
<keyword evidence="3" id="KW-0808">Transferase</keyword>
<reference evidence="4" key="1">
    <citation type="journal article" date="2014" name="Genome Announc.">
        <title>Draft genome sequence of the formaldehyde-resistant fungus Byssochlamys spectabilis No. 5 (anamorph Paecilomyces variotii No. 5) (NBRC109023).</title>
        <authorList>
            <person name="Oka T."/>
            <person name="Ekino K."/>
            <person name="Fukuda K."/>
            <person name="Nomura Y."/>
        </authorList>
    </citation>
    <scope>NUCLEOTIDE SEQUENCE [LARGE SCALE GENOMIC DNA]</scope>
    <source>
        <strain evidence="4">No. 5 / NBRC 109023</strain>
    </source>
</reference>
<dbReference type="AlphaFoldDB" id="V5FXF2"/>
<evidence type="ECO:0000259" key="2">
    <source>
        <dbReference type="PROSITE" id="PS50011"/>
    </source>
</evidence>
<dbReference type="GO" id="GO:0004672">
    <property type="term" value="F:protein kinase activity"/>
    <property type="evidence" value="ECO:0007669"/>
    <property type="project" value="InterPro"/>
</dbReference>
<feature type="region of interest" description="Disordered" evidence="1">
    <location>
        <begin position="634"/>
        <end position="654"/>
    </location>
</feature>
<feature type="compositionally biased region" description="Low complexity" evidence="1">
    <location>
        <begin position="414"/>
        <end position="429"/>
    </location>
</feature>
<name>V5FXF2_BYSSN</name>
<dbReference type="InParanoid" id="V5FXF2"/>
<dbReference type="Proteomes" id="UP000018001">
    <property type="component" value="Unassembled WGS sequence"/>
</dbReference>
<feature type="domain" description="Protein kinase" evidence="2">
    <location>
        <begin position="155"/>
        <end position="598"/>
    </location>
</feature>
<feature type="region of interest" description="Disordered" evidence="1">
    <location>
        <begin position="449"/>
        <end position="468"/>
    </location>
</feature>
<keyword evidence="3" id="KW-0418">Kinase</keyword>
<dbReference type="GO" id="GO:0005524">
    <property type="term" value="F:ATP binding"/>
    <property type="evidence" value="ECO:0007669"/>
    <property type="project" value="InterPro"/>
</dbReference>
<dbReference type="SUPFAM" id="SSF56112">
    <property type="entry name" value="Protein kinase-like (PK-like)"/>
    <property type="match status" value="1"/>
</dbReference>